<evidence type="ECO:0000256" key="1">
    <source>
        <dbReference type="ARBA" id="ARBA00006768"/>
    </source>
</evidence>
<dbReference type="InterPro" id="IPR005195">
    <property type="entry name" value="Glyco_hydro_65_M"/>
</dbReference>
<name>A0A0V8GFR6_9BACL</name>
<evidence type="ECO:0000313" key="8">
    <source>
        <dbReference type="Proteomes" id="UP000053797"/>
    </source>
</evidence>
<dbReference type="Proteomes" id="UP000053797">
    <property type="component" value="Unassembled WGS sequence"/>
</dbReference>
<dbReference type="GO" id="GO:0016757">
    <property type="term" value="F:glycosyltransferase activity"/>
    <property type="evidence" value="ECO:0007669"/>
    <property type="project" value="UniProtKB-ARBA"/>
</dbReference>
<dbReference type="InterPro" id="IPR005196">
    <property type="entry name" value="Glyco_hydro_65_N"/>
</dbReference>
<comment type="caution">
    <text evidence="7">The sequence shown here is derived from an EMBL/GenBank/DDBJ whole genome shotgun (WGS) entry which is preliminary data.</text>
</comment>
<dbReference type="GO" id="GO:0004553">
    <property type="term" value="F:hydrolase activity, hydrolyzing O-glycosyl compounds"/>
    <property type="evidence" value="ECO:0007669"/>
    <property type="project" value="TreeGrafter"/>
</dbReference>
<feature type="domain" description="Glycoside hydrolase family 65 C-terminal" evidence="5">
    <location>
        <begin position="691"/>
        <end position="752"/>
    </location>
</feature>
<gene>
    <name evidence="7" type="ORF">AS033_06865</name>
</gene>
<protein>
    <submittedName>
        <fullName evidence="7">Maltose phosphorylase</fullName>
    </submittedName>
</protein>
<dbReference type="Gene3D" id="1.50.10.10">
    <property type="match status" value="1"/>
</dbReference>
<dbReference type="GO" id="GO:0005975">
    <property type="term" value="P:carbohydrate metabolic process"/>
    <property type="evidence" value="ECO:0007669"/>
    <property type="project" value="InterPro"/>
</dbReference>
<proteinExistence type="inferred from homology"/>
<evidence type="ECO:0000256" key="2">
    <source>
        <dbReference type="PIRSR" id="PIRSR036289-50"/>
    </source>
</evidence>
<dbReference type="PANTHER" id="PTHR11051:SF14">
    <property type="entry name" value="MALTOSE PHOSPHORYLASE"/>
    <property type="match status" value="1"/>
</dbReference>
<dbReference type="InterPro" id="IPR008928">
    <property type="entry name" value="6-hairpin_glycosidase_sf"/>
</dbReference>
<dbReference type="PANTHER" id="PTHR11051">
    <property type="entry name" value="GLYCOSYL HYDROLASE-RELATED"/>
    <property type="match status" value="1"/>
</dbReference>
<feature type="binding site" evidence="3">
    <location>
        <begin position="594"/>
        <end position="595"/>
    </location>
    <ligand>
        <name>substrate</name>
    </ligand>
</feature>
<dbReference type="OrthoDB" id="9758855at2"/>
<dbReference type="EMBL" id="LNQL01000002">
    <property type="protein sequence ID" value="KSU49092.1"/>
    <property type="molecule type" value="Genomic_DNA"/>
</dbReference>
<feature type="active site" description="Proton donor" evidence="2">
    <location>
        <position position="481"/>
    </location>
</feature>
<dbReference type="Pfam" id="PF03632">
    <property type="entry name" value="Glyco_hydro_65m"/>
    <property type="match status" value="1"/>
</dbReference>
<dbReference type="Pfam" id="PF03636">
    <property type="entry name" value="Glyco_hydro_65N"/>
    <property type="match status" value="1"/>
</dbReference>
<comment type="similarity">
    <text evidence="1">Belongs to the glycosyl hydrolase 65 family.</text>
</comment>
<sequence length="766" mass="87754">MKRLFEVNEWKITELGFHPEDNRLAESMTSIGNGHMGMRGTFEEEYTGDTHQGMYVAGVYYPDKTRVGWWKNGYPEYFAKVLNAVNIMGLKVSVNGKAVDLNTWEVIDFKRELDMQHGVLTRTMLLKNGVEETKVESKRFFSIVDKEIAALQYTVTPVNFEAEIVIESYLDADVENEDSNYDEKFWLPVEHGIEERFGYVTSKTKKLDWHVTAAMITDVEGARCEVVDGNTQYVANRFTKQAAVGEGVTVEKFVALVTNRDHEIDALLEQAMKRVHVAFESGFEPLLATHEAAWLHHWEEADVKIEGDVEAQQGIRFNIFHMFQTYTGEDSRLNIGPKGFTGEKYGGATYWDTEAYCLNFYLATSKPEVAWNLLKYRHNQLPQAKENADKNVGMKGALYPMVTMNGEECHNEWEITHEEIHRNGAIAHAIYNYTNYTGDTSYLGQYGFEVLVEISRYWASRVNYVAHKDVYMILGVTGPNEYENNVNNNWYTNLIAAWCLEYTQTVHRHLAQEEPERLQELMHQLALTDEELAKWADIDAKMYYPKDEAAPGIFMQQDGFMDKEQILVADLDPKHLPLNQNWSWDRILRSVFIKQADVLQGLYFLTDRFSVEEKKANFDFYEPRTVHESSLSPCIYSIIAAEVGYEEKAVELYQRSARLDLDNYNNDTEDGLHITSMVGSWMSIVHGFAGLRVANDTLSFKPMLPKGWTSYTFRMQWRGHHIHVHVQPNAVEIAQTEGEAFSLNVHGTTVEVPAGGQITVPASMTV</sequence>
<evidence type="ECO:0000313" key="7">
    <source>
        <dbReference type="EMBL" id="KSU49092.1"/>
    </source>
</evidence>
<organism evidence="7 8">
    <name type="scientific">Exiguobacterium indicum</name>
    <dbReference type="NCBI Taxonomy" id="296995"/>
    <lineage>
        <taxon>Bacteria</taxon>
        <taxon>Bacillati</taxon>
        <taxon>Bacillota</taxon>
        <taxon>Bacilli</taxon>
        <taxon>Bacillales</taxon>
        <taxon>Bacillales Family XII. Incertae Sedis</taxon>
        <taxon>Exiguobacterium</taxon>
    </lineage>
</organism>
<feature type="domain" description="Glycoside hydrolase family 65 N-terminal" evidence="6">
    <location>
        <begin position="14"/>
        <end position="260"/>
    </location>
</feature>
<dbReference type="NCBIfam" id="NF010380">
    <property type="entry name" value="PRK13807.1"/>
    <property type="match status" value="1"/>
</dbReference>
<feature type="binding site" evidence="3">
    <location>
        <begin position="351"/>
        <end position="352"/>
    </location>
    <ligand>
        <name>substrate</name>
    </ligand>
</feature>
<evidence type="ECO:0000259" key="4">
    <source>
        <dbReference type="Pfam" id="PF03632"/>
    </source>
</evidence>
<dbReference type="InterPro" id="IPR012341">
    <property type="entry name" value="6hp_glycosidase-like_sf"/>
</dbReference>
<evidence type="ECO:0000256" key="3">
    <source>
        <dbReference type="PIRSR" id="PIRSR036289-51"/>
    </source>
</evidence>
<reference evidence="7 8" key="1">
    <citation type="journal article" date="2015" name="Int. J. Syst. Evol. Microbiol.">
        <title>Exiguobacterium enclense sp. nov., isolated from sediment.</title>
        <authorList>
            <person name="Dastager S.G."/>
            <person name="Mawlankar R."/>
            <person name="Sonalkar V.V."/>
            <person name="Thorat M.N."/>
            <person name="Mual P."/>
            <person name="Verma A."/>
            <person name="Krishnamurthi S."/>
            <person name="Tang S.K."/>
            <person name="Li W.J."/>
        </authorList>
    </citation>
    <scope>NUCLEOTIDE SEQUENCE [LARGE SCALE GENOMIC DNA]</scope>
    <source>
        <strain evidence="7 8">NIO-1109</strain>
    </source>
</reference>
<accession>A0A0V8GFR6</accession>
<dbReference type="InterPro" id="IPR011013">
    <property type="entry name" value="Gal_mutarotase_sf_dom"/>
</dbReference>
<dbReference type="InterPro" id="IPR017045">
    <property type="entry name" value="Malt_Pase/Glycosyl_Hdrlase"/>
</dbReference>
<dbReference type="Gene3D" id="2.70.98.40">
    <property type="entry name" value="Glycoside hydrolase, family 65, N-terminal domain"/>
    <property type="match status" value="1"/>
</dbReference>
<dbReference type="Pfam" id="PF03633">
    <property type="entry name" value="Glyco_hydro_65C"/>
    <property type="match status" value="1"/>
</dbReference>
<evidence type="ECO:0000259" key="5">
    <source>
        <dbReference type="Pfam" id="PF03633"/>
    </source>
</evidence>
<evidence type="ECO:0000259" key="6">
    <source>
        <dbReference type="Pfam" id="PF03636"/>
    </source>
</evidence>
<feature type="domain" description="Glycoside hydrolase family 65 central catalytic" evidence="4">
    <location>
        <begin position="316"/>
        <end position="682"/>
    </location>
</feature>
<dbReference type="InterPro" id="IPR005194">
    <property type="entry name" value="Glyco_hydro_65_C"/>
</dbReference>
<dbReference type="GO" id="GO:0030246">
    <property type="term" value="F:carbohydrate binding"/>
    <property type="evidence" value="ECO:0007669"/>
    <property type="project" value="InterPro"/>
</dbReference>
<dbReference type="Gene3D" id="2.60.420.10">
    <property type="entry name" value="Maltose phosphorylase, domain 3"/>
    <property type="match status" value="1"/>
</dbReference>
<dbReference type="PIRSF" id="PIRSF036289">
    <property type="entry name" value="Glycosyl_hydrolase_malt_phosph"/>
    <property type="match status" value="1"/>
</dbReference>
<dbReference type="AlphaFoldDB" id="A0A0V8GFR6"/>
<dbReference type="RefSeq" id="WP_058265060.1">
    <property type="nucleotide sequence ID" value="NZ_FMYN01000002.1"/>
</dbReference>
<dbReference type="InterPro" id="IPR037018">
    <property type="entry name" value="GH65_N"/>
</dbReference>
<dbReference type="SUPFAM" id="SSF48208">
    <property type="entry name" value="Six-hairpin glycosidases"/>
    <property type="match status" value="1"/>
</dbReference>
<dbReference type="SUPFAM" id="SSF74650">
    <property type="entry name" value="Galactose mutarotase-like"/>
    <property type="match status" value="1"/>
</dbReference>